<accession>A0A1B9GSY0</accession>
<feature type="transmembrane region" description="Helical" evidence="8">
    <location>
        <begin position="242"/>
        <end position="264"/>
    </location>
</feature>
<dbReference type="STRING" id="1296120.A0A1B9GSY0"/>
<feature type="transmembrane region" description="Helical" evidence="8">
    <location>
        <begin position="509"/>
        <end position="528"/>
    </location>
</feature>
<dbReference type="Proteomes" id="UP000092666">
    <property type="component" value="Unassembled WGS sequence"/>
</dbReference>
<feature type="region of interest" description="Disordered" evidence="7">
    <location>
        <begin position="1"/>
        <end position="45"/>
    </location>
</feature>
<evidence type="ECO:0000313" key="10">
    <source>
        <dbReference type="Proteomes" id="UP000092666"/>
    </source>
</evidence>
<gene>
    <name evidence="9" type="ORF">I316_04130</name>
</gene>
<dbReference type="PANTHER" id="PTHR42810">
    <property type="entry name" value="PURINE PERMEASE C1399.01C-RELATED"/>
    <property type="match status" value="1"/>
</dbReference>
<proteinExistence type="inferred from homology"/>
<comment type="similarity">
    <text evidence="2">Belongs to the nucleobase:cation symporter-2 (NCS2) (TC 2.A.40) family.</text>
</comment>
<organism evidence="9 10">
    <name type="scientific">Kwoniella heveanensis BCC8398</name>
    <dbReference type="NCBI Taxonomy" id="1296120"/>
    <lineage>
        <taxon>Eukaryota</taxon>
        <taxon>Fungi</taxon>
        <taxon>Dikarya</taxon>
        <taxon>Basidiomycota</taxon>
        <taxon>Agaricomycotina</taxon>
        <taxon>Tremellomycetes</taxon>
        <taxon>Tremellales</taxon>
        <taxon>Cryptococcaceae</taxon>
        <taxon>Kwoniella</taxon>
    </lineage>
</organism>
<feature type="transmembrane region" description="Helical" evidence="8">
    <location>
        <begin position="209"/>
        <end position="230"/>
    </location>
</feature>
<dbReference type="GO" id="GO:0005886">
    <property type="term" value="C:plasma membrane"/>
    <property type="evidence" value="ECO:0007669"/>
    <property type="project" value="TreeGrafter"/>
</dbReference>
<sequence>MSHDKDDKDLDLEVGSVPATTAMTTTLPVQEKHLGGDSEPEGASEPRKNIRERIAFFGTKEAWVGDYDYKYLLVPPNPFKDEAKSPPFFGVLSKPPIILTIILGLQHALAMLAGLTSPALIITQMANLPVELQQYCVSAVLIFCAFGTALQVTRFHIWKTPYYLGSGVLSVVGTCTCHLACLNLFYGCRYANGTCPVDADGNQLPCPDAYGALLGTCAVCALFQILLAFVPPKVLRRIFPPLVTGSVLVLGGISLVSAGMNAWAGGSGSCSSRPTEGDFQLCPNNFAPHPLPWGSAEFIGLGFLVFISIILIERFGSPFMKNASVIGGLLIGSIVAAACNYFDGSTIKQAPVITFLWVHTFPLRVDGTLVLPLLAVLVTIVVECIADITATCDVSRVEVEGPVFNSRIQGGVLVDGVNSLIAALATVTSTTTFAQNNGVIALTNMASRRAGYACCIWLLLLGVFAKFAAALVAIPSSVFGGMTTYLFATIVVSGFRVLSYNHWTRRTRFILTASMAVGIGSIVVPTWFSYVFTYSGSNSRLRGFLDAIVLVVETPQVIATFIGVILNLILKESPEDEREEKRKVLLAYGIEDGF</sequence>
<dbReference type="AlphaFoldDB" id="A0A1B9GSY0"/>
<evidence type="ECO:0000256" key="3">
    <source>
        <dbReference type="ARBA" id="ARBA00022448"/>
    </source>
</evidence>
<evidence type="ECO:0000256" key="6">
    <source>
        <dbReference type="ARBA" id="ARBA00023136"/>
    </source>
</evidence>
<evidence type="ECO:0000256" key="2">
    <source>
        <dbReference type="ARBA" id="ARBA00008821"/>
    </source>
</evidence>
<feature type="transmembrane region" description="Helical" evidence="8">
    <location>
        <begin position="478"/>
        <end position="497"/>
    </location>
</feature>
<dbReference type="GO" id="GO:0000324">
    <property type="term" value="C:fungal-type vacuole"/>
    <property type="evidence" value="ECO:0007669"/>
    <property type="project" value="TreeGrafter"/>
</dbReference>
<dbReference type="NCBIfam" id="TIGR00801">
    <property type="entry name" value="ncs2"/>
    <property type="match status" value="1"/>
</dbReference>
<feature type="transmembrane region" description="Helical" evidence="8">
    <location>
        <begin position="132"/>
        <end position="150"/>
    </location>
</feature>
<evidence type="ECO:0000256" key="4">
    <source>
        <dbReference type="ARBA" id="ARBA00022692"/>
    </source>
</evidence>
<dbReference type="GO" id="GO:0042907">
    <property type="term" value="F:xanthine transmembrane transporter activity"/>
    <property type="evidence" value="ECO:0007669"/>
    <property type="project" value="TreeGrafter"/>
</dbReference>
<feature type="transmembrane region" description="Helical" evidence="8">
    <location>
        <begin position="363"/>
        <end position="386"/>
    </location>
</feature>
<protein>
    <recommendedName>
        <fullName evidence="11">Purine permease</fullName>
    </recommendedName>
</protein>
<reference evidence="10" key="2">
    <citation type="submission" date="2013-12" db="EMBL/GenBank/DDBJ databases">
        <title>Evolution of pathogenesis and genome organization in the Tremellales.</title>
        <authorList>
            <person name="Cuomo C."/>
            <person name="Litvintseva A."/>
            <person name="Heitman J."/>
            <person name="Chen Y."/>
            <person name="Sun S."/>
            <person name="Springer D."/>
            <person name="Dromer F."/>
            <person name="Young S."/>
            <person name="Zeng Q."/>
            <person name="Chapman S."/>
            <person name="Gujja S."/>
            <person name="Saif S."/>
            <person name="Birren B."/>
        </authorList>
    </citation>
    <scope>NUCLEOTIDE SEQUENCE [LARGE SCALE GENOMIC DNA]</scope>
    <source>
        <strain evidence="10">BCC8398</strain>
    </source>
</reference>
<dbReference type="InterPro" id="IPR006042">
    <property type="entry name" value="Xan_ur_permease"/>
</dbReference>
<evidence type="ECO:0000256" key="8">
    <source>
        <dbReference type="SAM" id="Phobius"/>
    </source>
</evidence>
<evidence type="ECO:0000256" key="5">
    <source>
        <dbReference type="ARBA" id="ARBA00022989"/>
    </source>
</evidence>
<evidence type="ECO:0000313" key="9">
    <source>
        <dbReference type="EMBL" id="OCF34180.1"/>
    </source>
</evidence>
<evidence type="ECO:0000256" key="1">
    <source>
        <dbReference type="ARBA" id="ARBA00004141"/>
    </source>
</evidence>
<keyword evidence="4 8" id="KW-0812">Transmembrane</keyword>
<feature type="transmembrane region" description="Helical" evidence="8">
    <location>
        <begin position="97"/>
        <end position="120"/>
    </location>
</feature>
<comment type="subcellular location">
    <subcellularLocation>
        <location evidence="1">Membrane</location>
        <topology evidence="1">Multi-pass membrane protein</topology>
    </subcellularLocation>
</comment>
<evidence type="ECO:0000256" key="7">
    <source>
        <dbReference type="SAM" id="MobiDB-lite"/>
    </source>
</evidence>
<dbReference type="PANTHER" id="PTHR42810:SF2">
    <property type="entry name" value="PURINE PERMEASE C1399.01C-RELATED"/>
    <property type="match status" value="1"/>
</dbReference>
<feature type="transmembrane region" description="Helical" evidence="8">
    <location>
        <begin position="548"/>
        <end position="570"/>
    </location>
</feature>
<evidence type="ECO:0008006" key="11">
    <source>
        <dbReference type="Google" id="ProtNLM"/>
    </source>
</evidence>
<dbReference type="Pfam" id="PF00860">
    <property type="entry name" value="Xan_ur_permease"/>
    <property type="match status" value="1"/>
</dbReference>
<name>A0A1B9GSY0_9TREE</name>
<feature type="transmembrane region" description="Helical" evidence="8">
    <location>
        <begin position="162"/>
        <end position="186"/>
    </location>
</feature>
<dbReference type="InterPro" id="IPR006043">
    <property type="entry name" value="NCS2"/>
</dbReference>
<keyword evidence="5 8" id="KW-1133">Transmembrane helix</keyword>
<feature type="transmembrane region" description="Helical" evidence="8">
    <location>
        <begin position="450"/>
        <end position="472"/>
    </location>
</feature>
<feature type="transmembrane region" description="Helical" evidence="8">
    <location>
        <begin position="324"/>
        <end position="343"/>
    </location>
</feature>
<dbReference type="OrthoDB" id="1641903at2759"/>
<dbReference type="EMBL" id="KI669501">
    <property type="protein sequence ID" value="OCF34180.1"/>
    <property type="molecule type" value="Genomic_DNA"/>
</dbReference>
<keyword evidence="6 8" id="KW-0472">Membrane</keyword>
<keyword evidence="3" id="KW-0813">Transport</keyword>
<feature type="compositionally biased region" description="Polar residues" evidence="7">
    <location>
        <begin position="18"/>
        <end position="28"/>
    </location>
</feature>
<keyword evidence="10" id="KW-1185">Reference proteome</keyword>
<reference evidence="9 10" key="1">
    <citation type="submission" date="2013-07" db="EMBL/GenBank/DDBJ databases">
        <title>The Genome Sequence of Cryptococcus heveanensis BCC8398.</title>
        <authorList>
            <consortium name="The Broad Institute Genome Sequencing Platform"/>
            <person name="Cuomo C."/>
            <person name="Litvintseva A."/>
            <person name="Chen Y."/>
            <person name="Heitman J."/>
            <person name="Sun S."/>
            <person name="Springer D."/>
            <person name="Dromer F."/>
            <person name="Young S.K."/>
            <person name="Zeng Q."/>
            <person name="Gargeya S."/>
            <person name="Fitzgerald M."/>
            <person name="Abouelleil A."/>
            <person name="Alvarado L."/>
            <person name="Berlin A.M."/>
            <person name="Chapman S.B."/>
            <person name="Dewar J."/>
            <person name="Goldberg J."/>
            <person name="Griggs A."/>
            <person name="Gujja S."/>
            <person name="Hansen M."/>
            <person name="Howarth C."/>
            <person name="Imamovic A."/>
            <person name="Larimer J."/>
            <person name="McCowan C."/>
            <person name="Murphy C."/>
            <person name="Pearson M."/>
            <person name="Priest M."/>
            <person name="Roberts A."/>
            <person name="Saif S."/>
            <person name="Shea T."/>
            <person name="Sykes S."/>
            <person name="Wortman J."/>
            <person name="Nusbaum C."/>
            <person name="Birren B."/>
        </authorList>
    </citation>
    <scope>NUCLEOTIDE SEQUENCE [LARGE SCALE GENOMIC DNA]</scope>
    <source>
        <strain evidence="9 10">BCC8398</strain>
    </source>
</reference>
<feature type="transmembrane region" description="Helical" evidence="8">
    <location>
        <begin position="293"/>
        <end position="312"/>
    </location>
</feature>